<sequence length="28" mass="3187">MRSGSRWRPWNDSTCQCSLSRWAICAAG</sequence>
<dbReference type="GO" id="GO:0005576">
    <property type="term" value="C:extracellular region"/>
    <property type="evidence" value="ECO:0007669"/>
    <property type="project" value="UniProtKB-SubCell"/>
</dbReference>
<dbReference type="AlphaFoldDB" id="A0A5P2B4B1"/>
<dbReference type="Proteomes" id="UP000324106">
    <property type="component" value="Chromosome"/>
</dbReference>
<organism evidence="1 2">
    <name type="scientific">Streptomyces venezuelae</name>
    <dbReference type="NCBI Taxonomy" id="54571"/>
    <lineage>
        <taxon>Bacteria</taxon>
        <taxon>Bacillati</taxon>
        <taxon>Actinomycetota</taxon>
        <taxon>Actinomycetes</taxon>
        <taxon>Kitasatosporales</taxon>
        <taxon>Streptomycetaceae</taxon>
        <taxon>Streptomyces</taxon>
    </lineage>
</organism>
<evidence type="ECO:0000313" key="1">
    <source>
        <dbReference type="EMBL" id="QES24820.1"/>
    </source>
</evidence>
<name>A0A5P2B4B1_STRVZ</name>
<protein>
    <submittedName>
        <fullName evidence="1">Uncharacterized protein</fullName>
    </submittedName>
</protein>
<accession>A0A5P2B4B1</accession>
<gene>
    <name evidence="1" type="ORF">DEJ46_27000</name>
</gene>
<reference evidence="1 2" key="1">
    <citation type="submission" date="2018-05" db="EMBL/GenBank/DDBJ databases">
        <title>Streptomyces venezuelae.</title>
        <authorList>
            <person name="Kim W."/>
            <person name="Lee N."/>
            <person name="Cho B.-K."/>
        </authorList>
    </citation>
    <scope>NUCLEOTIDE SEQUENCE [LARGE SCALE GENOMIC DNA]</scope>
    <source>
        <strain evidence="1 2">ATCC 15068</strain>
    </source>
</reference>
<dbReference type="EMBL" id="CP029194">
    <property type="protein sequence ID" value="QES24820.1"/>
    <property type="molecule type" value="Genomic_DNA"/>
</dbReference>
<evidence type="ECO:0000313" key="2">
    <source>
        <dbReference type="Proteomes" id="UP000324106"/>
    </source>
</evidence>
<proteinExistence type="predicted"/>